<evidence type="ECO:0000259" key="14">
    <source>
        <dbReference type="Pfam" id="PF07715"/>
    </source>
</evidence>
<gene>
    <name evidence="15" type="ORF">C427_3127</name>
</gene>
<comment type="similarity">
    <text evidence="11 12">Belongs to the TonB-dependent receptor family.</text>
</comment>
<keyword evidence="9 11" id="KW-0472">Membrane</keyword>
<keyword evidence="16" id="KW-1185">Reference proteome</keyword>
<dbReference type="RefSeq" id="WP_007641699.1">
    <property type="nucleotide sequence ID" value="NC_020514.1"/>
</dbReference>
<dbReference type="InterPro" id="IPR000531">
    <property type="entry name" value="Beta-barrel_TonB"/>
</dbReference>
<feature type="domain" description="TonB-dependent receptor-like beta-barrel" evidence="13">
    <location>
        <begin position="451"/>
        <end position="737"/>
    </location>
</feature>
<dbReference type="eggNOG" id="COG4774">
    <property type="taxonomic scope" value="Bacteria"/>
</dbReference>
<dbReference type="InterPro" id="IPR036942">
    <property type="entry name" value="Beta-barrel_TonB_sf"/>
</dbReference>
<evidence type="ECO:0000313" key="16">
    <source>
        <dbReference type="Proteomes" id="UP000011864"/>
    </source>
</evidence>
<evidence type="ECO:0000256" key="3">
    <source>
        <dbReference type="ARBA" id="ARBA00022452"/>
    </source>
</evidence>
<evidence type="ECO:0000259" key="13">
    <source>
        <dbReference type="Pfam" id="PF00593"/>
    </source>
</evidence>
<name>K7AWJ0_9ALTE</name>
<proteinExistence type="inferred from homology"/>
<evidence type="ECO:0000256" key="12">
    <source>
        <dbReference type="RuleBase" id="RU003357"/>
    </source>
</evidence>
<dbReference type="PANTHER" id="PTHR32552">
    <property type="entry name" value="FERRICHROME IRON RECEPTOR-RELATED"/>
    <property type="match status" value="1"/>
</dbReference>
<keyword evidence="4" id="KW-0410">Iron transport</keyword>
<keyword evidence="5 11" id="KW-0812">Transmembrane</keyword>
<evidence type="ECO:0000256" key="5">
    <source>
        <dbReference type="ARBA" id="ARBA00022692"/>
    </source>
</evidence>
<dbReference type="STRING" id="1129794.C427_3127"/>
<dbReference type="Pfam" id="PF00593">
    <property type="entry name" value="TonB_dep_Rec_b-barrel"/>
    <property type="match status" value="1"/>
</dbReference>
<evidence type="ECO:0000256" key="7">
    <source>
        <dbReference type="ARBA" id="ARBA00023065"/>
    </source>
</evidence>
<reference evidence="15 16" key="1">
    <citation type="journal article" date="2013" name="Genome Announc.">
        <title>Complete Genome Sequence of Glaciecola psychrophila Strain 170T.</title>
        <authorList>
            <person name="Yin J."/>
            <person name="Chen J."/>
            <person name="Liu G."/>
            <person name="Yu Y."/>
            <person name="Song L."/>
            <person name="Wang X."/>
            <person name="Qu X."/>
        </authorList>
    </citation>
    <scope>NUCLEOTIDE SEQUENCE [LARGE SCALE GENOMIC DNA]</scope>
    <source>
        <strain evidence="15 16">170</strain>
    </source>
</reference>
<dbReference type="KEGG" id="gps:C427_3127"/>
<dbReference type="Proteomes" id="UP000011864">
    <property type="component" value="Chromosome"/>
</dbReference>
<keyword evidence="8 12" id="KW-0798">TonB box</keyword>
<evidence type="ECO:0000313" key="15">
    <source>
        <dbReference type="EMBL" id="AGH45236.1"/>
    </source>
</evidence>
<evidence type="ECO:0000256" key="2">
    <source>
        <dbReference type="ARBA" id="ARBA00022448"/>
    </source>
</evidence>
<dbReference type="HOGENOM" id="CLU_008287_15_0_6"/>
<dbReference type="Gene3D" id="2.40.170.20">
    <property type="entry name" value="TonB-dependent receptor, beta-barrel domain"/>
    <property type="match status" value="2"/>
</dbReference>
<sequence>MSKLPILIFSLSTIGVLISHAVKAESREGGIEKITVTAQQREQFILDVPVTMDVIQGEFLDRTNTTELDDLSRFLPNVVIQEQGVSLPSFNIRGITDDSASVTSTPRISVYQDGIDVSKKTVASVGLYDIDRIEVLKGAQPTLFGAAAANGAISIISALPSDKFEASVRLATNTEGALEFRGMVNTPINDILAFRLATMYREQDGIIENKGCGPDSYNPSGFITDQNGVSQSCAGGDLNGVSVEAVRATLRADFEHSNVVLRASIENNDQPGISFKSGSIAPLNGDTSPFSAAELGFGSLIGIDRELQSYDVAVTHYFSDSLTLTANGYVKNVEVEEYFDADGTGLRIQDAFFENNADLSGFGARLVYTPDGPFAGFIGFSSTKDESILPFVQLVDPVLRGALDAKLAELAVQFPNVSLINDVRTDATIEETAAVRQLLIASLFNADGTPISDPSTSTTTINGPFVFEGNLDINSFVVEGTYDLTDDLAITAGVRYIDETRFSKDTFFNTFSASAEENFTATLPRVSLNYNYSNNMSIYFNYAEGRRSPVVDANAFGENSIVEAETVDSYDIGLKYYAKNLSFTAALFAYTYQNFQQSFTDNQTLESQTVTVGDSNMFGFESTLDYVFDDSLRVGANLGLLDAEFDKNTNVGSRFDYGGNTFRLAPELSAAFFFNKSVKIQHFDVAFDLISSYQTKTFFESSNRPDLAQDAYWLTDVSIKLSKENSPWKVELYADNLLDEDYIIDAGNTGGGFGLPTFVAGMPFIAGVRVYADF</sequence>
<comment type="subcellular location">
    <subcellularLocation>
        <location evidence="1 11">Cell outer membrane</location>
        <topology evidence="1 11">Multi-pass membrane protein</topology>
    </subcellularLocation>
</comment>
<keyword evidence="2 11" id="KW-0813">Transport</keyword>
<protein>
    <submittedName>
        <fullName evidence="15">Outer membrane protein</fullName>
    </submittedName>
</protein>
<organism evidence="15 16">
    <name type="scientific">Paraglaciecola psychrophila 170</name>
    <dbReference type="NCBI Taxonomy" id="1129794"/>
    <lineage>
        <taxon>Bacteria</taxon>
        <taxon>Pseudomonadati</taxon>
        <taxon>Pseudomonadota</taxon>
        <taxon>Gammaproteobacteria</taxon>
        <taxon>Alteromonadales</taxon>
        <taxon>Alteromonadaceae</taxon>
        <taxon>Paraglaciecola</taxon>
    </lineage>
</organism>
<evidence type="ECO:0000256" key="4">
    <source>
        <dbReference type="ARBA" id="ARBA00022496"/>
    </source>
</evidence>
<evidence type="ECO:0000256" key="10">
    <source>
        <dbReference type="ARBA" id="ARBA00023237"/>
    </source>
</evidence>
<dbReference type="InterPro" id="IPR012910">
    <property type="entry name" value="Plug_dom"/>
</dbReference>
<dbReference type="SUPFAM" id="SSF56935">
    <property type="entry name" value="Porins"/>
    <property type="match status" value="1"/>
</dbReference>
<dbReference type="GO" id="GO:0009279">
    <property type="term" value="C:cell outer membrane"/>
    <property type="evidence" value="ECO:0007669"/>
    <property type="project" value="UniProtKB-SubCell"/>
</dbReference>
<dbReference type="EMBL" id="CP003837">
    <property type="protein sequence ID" value="AGH45236.1"/>
    <property type="molecule type" value="Genomic_DNA"/>
</dbReference>
<keyword evidence="10 11" id="KW-0998">Cell outer membrane</keyword>
<dbReference type="Pfam" id="PF07715">
    <property type="entry name" value="Plug"/>
    <property type="match status" value="1"/>
</dbReference>
<dbReference type="OrthoDB" id="127311at2"/>
<evidence type="ECO:0000256" key="11">
    <source>
        <dbReference type="PROSITE-ProRule" id="PRU01360"/>
    </source>
</evidence>
<keyword evidence="7" id="KW-0406">Ion transport</keyword>
<dbReference type="PATRIC" id="fig|1129794.4.peg.3110"/>
<evidence type="ECO:0000256" key="9">
    <source>
        <dbReference type="ARBA" id="ARBA00023136"/>
    </source>
</evidence>
<dbReference type="PANTHER" id="PTHR32552:SF81">
    <property type="entry name" value="TONB-DEPENDENT OUTER MEMBRANE RECEPTOR"/>
    <property type="match status" value="1"/>
</dbReference>
<dbReference type="eggNOG" id="COG1629">
    <property type="taxonomic scope" value="Bacteria"/>
</dbReference>
<keyword evidence="6" id="KW-0408">Iron</keyword>
<dbReference type="PROSITE" id="PS52016">
    <property type="entry name" value="TONB_DEPENDENT_REC_3"/>
    <property type="match status" value="1"/>
</dbReference>
<evidence type="ECO:0000256" key="6">
    <source>
        <dbReference type="ARBA" id="ARBA00023004"/>
    </source>
</evidence>
<dbReference type="GO" id="GO:0006826">
    <property type="term" value="P:iron ion transport"/>
    <property type="evidence" value="ECO:0007669"/>
    <property type="project" value="UniProtKB-KW"/>
</dbReference>
<keyword evidence="3 11" id="KW-1134">Transmembrane beta strand</keyword>
<accession>K7AWJ0</accession>
<dbReference type="InterPro" id="IPR039426">
    <property type="entry name" value="TonB-dep_rcpt-like"/>
</dbReference>
<feature type="domain" description="TonB-dependent receptor plug" evidence="14">
    <location>
        <begin position="47"/>
        <end position="152"/>
    </location>
</feature>
<dbReference type="AlphaFoldDB" id="K7AWJ0"/>
<evidence type="ECO:0000256" key="8">
    <source>
        <dbReference type="ARBA" id="ARBA00023077"/>
    </source>
</evidence>
<evidence type="ECO:0000256" key="1">
    <source>
        <dbReference type="ARBA" id="ARBA00004571"/>
    </source>
</evidence>